<accession>A0A3L8D3H1</accession>
<dbReference type="GO" id="GO:0000302">
    <property type="term" value="P:response to reactive oxygen species"/>
    <property type="evidence" value="ECO:0007669"/>
    <property type="project" value="TreeGrafter"/>
</dbReference>
<comment type="caution">
    <text evidence="4">The sequence shown here is derived from an EMBL/GenBank/DDBJ whole genome shotgun (WGS) entry which is preliminary data.</text>
</comment>
<dbReference type="PANTHER" id="PTHR10612:SF34">
    <property type="entry name" value="APOLIPOPROTEIN D"/>
    <property type="match status" value="1"/>
</dbReference>
<dbReference type="InterPro" id="IPR000566">
    <property type="entry name" value="Lipocln_cytosolic_FA-bd_dom"/>
</dbReference>
<evidence type="ECO:0000313" key="5">
    <source>
        <dbReference type="Proteomes" id="UP000279307"/>
    </source>
</evidence>
<feature type="region of interest" description="Disordered" evidence="2">
    <location>
        <begin position="223"/>
        <end position="268"/>
    </location>
</feature>
<protein>
    <recommendedName>
        <fullName evidence="3">Lipocalin/cytosolic fatty-acid binding domain-containing protein</fullName>
    </recommendedName>
</protein>
<feature type="domain" description="Lipocalin/cytosolic fatty-acid binding" evidence="3">
    <location>
        <begin position="75"/>
        <end position="219"/>
    </location>
</feature>
<dbReference type="AlphaFoldDB" id="A0A3L8D3H1"/>
<dbReference type="Proteomes" id="UP000279307">
    <property type="component" value="Chromosome 14"/>
</dbReference>
<evidence type="ECO:0000259" key="3">
    <source>
        <dbReference type="Pfam" id="PF00061"/>
    </source>
</evidence>
<proteinExistence type="predicted"/>
<dbReference type="InterPro" id="IPR003057">
    <property type="entry name" value="Invtbrt_color"/>
</dbReference>
<feature type="region of interest" description="Disordered" evidence="2">
    <location>
        <begin position="340"/>
        <end position="359"/>
    </location>
</feature>
<name>A0A3L8D3H1_OOCBI</name>
<dbReference type="SUPFAM" id="SSF50814">
    <property type="entry name" value="Lipocalins"/>
    <property type="match status" value="1"/>
</dbReference>
<reference evidence="4 5" key="1">
    <citation type="journal article" date="2018" name="Genome Res.">
        <title>The genomic architecture and molecular evolution of ant odorant receptors.</title>
        <authorList>
            <person name="McKenzie S.K."/>
            <person name="Kronauer D.J.C."/>
        </authorList>
    </citation>
    <scope>NUCLEOTIDE SEQUENCE [LARGE SCALE GENOMIC DNA]</scope>
    <source>
        <strain evidence="4">Clonal line C1</strain>
    </source>
</reference>
<dbReference type="Gene3D" id="2.40.128.20">
    <property type="match status" value="1"/>
</dbReference>
<evidence type="ECO:0000313" key="4">
    <source>
        <dbReference type="EMBL" id="RLU14796.1"/>
    </source>
</evidence>
<dbReference type="GO" id="GO:0005737">
    <property type="term" value="C:cytoplasm"/>
    <property type="evidence" value="ECO:0007669"/>
    <property type="project" value="TreeGrafter"/>
</dbReference>
<dbReference type="OrthoDB" id="565904at2759"/>
<evidence type="ECO:0000256" key="1">
    <source>
        <dbReference type="ARBA" id="ARBA00023157"/>
    </source>
</evidence>
<dbReference type="GO" id="GO:0006629">
    <property type="term" value="P:lipid metabolic process"/>
    <property type="evidence" value="ECO:0007669"/>
    <property type="project" value="TreeGrafter"/>
</dbReference>
<evidence type="ECO:0000256" key="2">
    <source>
        <dbReference type="SAM" id="MobiDB-lite"/>
    </source>
</evidence>
<dbReference type="InterPro" id="IPR012674">
    <property type="entry name" value="Calycin"/>
</dbReference>
<sequence>MGNTEGIRPLGQRSCLMYIKVGASPDVRGRSSSDMFGKIVLVLSGLAWASAQVPSLGFCPEYIPMVNFNMQRFMGVWYEAEKYFQLNEVVSRCVMTNYTKGIDGKYRVSNQVTSRFTGIKRILEGEIRPPASKAEEGKIQVKYTTVPLTPETKYSVLETDYNSYAVLWSCQGLGPVNTQNAWVMTRERIPSGEVLQKAYGVLDKYKISKTFFVRTDQTDCAYLEAPPVEQPTTEKPKRSSTKQPTRQKPQKPTEADESYRSAIDQKDIDVEKKAEVEVPNVKATPISDVPKIIVEESVEPVQTAETVPERILKIAEAIKEEESDAKIEKEIDEVRKENIVENANEEKSEHSAEKTEKTV</sequence>
<dbReference type="EMBL" id="QOIP01000014">
    <property type="protein sequence ID" value="RLU14796.1"/>
    <property type="molecule type" value="Genomic_DNA"/>
</dbReference>
<dbReference type="PANTHER" id="PTHR10612">
    <property type="entry name" value="APOLIPOPROTEIN D"/>
    <property type="match status" value="1"/>
</dbReference>
<dbReference type="GO" id="GO:0031409">
    <property type="term" value="F:pigment binding"/>
    <property type="evidence" value="ECO:0007669"/>
    <property type="project" value="InterPro"/>
</dbReference>
<gene>
    <name evidence="4" type="ORF">DMN91_012683</name>
</gene>
<feature type="compositionally biased region" description="Basic and acidic residues" evidence="2">
    <location>
        <begin position="251"/>
        <end position="268"/>
    </location>
</feature>
<keyword evidence="1" id="KW-1015">Disulfide bond</keyword>
<dbReference type="FunFam" id="2.40.128.20:FF:000026">
    <property type="entry name" value="Apolipoprotein D-like Protein"/>
    <property type="match status" value="1"/>
</dbReference>
<dbReference type="PRINTS" id="PR01273">
    <property type="entry name" value="INVTBRTCOLOR"/>
</dbReference>
<organism evidence="4 5">
    <name type="scientific">Ooceraea biroi</name>
    <name type="common">Clonal raider ant</name>
    <name type="synonym">Cerapachys biroi</name>
    <dbReference type="NCBI Taxonomy" id="2015173"/>
    <lineage>
        <taxon>Eukaryota</taxon>
        <taxon>Metazoa</taxon>
        <taxon>Ecdysozoa</taxon>
        <taxon>Arthropoda</taxon>
        <taxon>Hexapoda</taxon>
        <taxon>Insecta</taxon>
        <taxon>Pterygota</taxon>
        <taxon>Neoptera</taxon>
        <taxon>Endopterygota</taxon>
        <taxon>Hymenoptera</taxon>
        <taxon>Apocrita</taxon>
        <taxon>Aculeata</taxon>
        <taxon>Formicoidea</taxon>
        <taxon>Formicidae</taxon>
        <taxon>Dorylinae</taxon>
        <taxon>Ooceraea</taxon>
    </lineage>
</organism>
<dbReference type="Pfam" id="PF00061">
    <property type="entry name" value="Lipocalin"/>
    <property type="match status" value="1"/>
</dbReference>